<reference evidence="2" key="1">
    <citation type="journal article" date="2011" name="PLoS Biol.">
        <title>Gene gain and loss during evolution of obligate parasitism in the white rust pathogen of Arabidopsis thaliana.</title>
        <authorList>
            <person name="Kemen E."/>
            <person name="Gardiner A."/>
            <person name="Schultz-Larsen T."/>
            <person name="Kemen A.C."/>
            <person name="Balmuth A.L."/>
            <person name="Robert-Seilaniantz A."/>
            <person name="Bailey K."/>
            <person name="Holub E."/>
            <person name="Studholme D.J."/>
            <person name="Maclean D."/>
            <person name="Jones J.D."/>
        </authorList>
    </citation>
    <scope>NUCLEOTIDE SEQUENCE</scope>
</reference>
<gene>
    <name evidence="2" type="primary">AlNc14C115G6516</name>
    <name evidence="2" type="ORF">ALNC14_073690</name>
</gene>
<name>F0WIY0_9STRA</name>
<evidence type="ECO:0000313" key="2">
    <source>
        <dbReference type="EMBL" id="CCA21226.1"/>
    </source>
</evidence>
<dbReference type="EMBL" id="FR824160">
    <property type="protein sequence ID" value="CCA21226.1"/>
    <property type="molecule type" value="Genomic_DNA"/>
</dbReference>
<feature type="region of interest" description="Disordered" evidence="1">
    <location>
        <begin position="214"/>
        <end position="245"/>
    </location>
</feature>
<sequence length="245" mass="28928">MNGWFSIAIELETPLSNNSFCSHHDLLKLYQSQKKSSQVSLDDLALVKQHFQFVRDDEADREQFHDNWVIRMSIAYYQRLFREYAIVDLRFYKENRIGMRWRTEMEVLQGKGQFVCANKTCKEASGLHSYEVLFRYKEEDQVKRCLVKIRVCEDCALKFFYRKLKRKRKEMKKLEAVEFESKTASPKSSKKRKLTTRVEDSVAISDVHAMCSAVHQESKDEPPGNEDEENQSDAGHQKYLTELFL</sequence>
<dbReference type="Pfam" id="PF09725">
    <property type="entry name" value="Fra10Ac1"/>
    <property type="match status" value="1"/>
</dbReference>
<protein>
    <submittedName>
        <fullName evidence="2">Uncharacterized protein AlNc14C115G6516</fullName>
    </submittedName>
</protein>
<dbReference type="InterPro" id="IPR019129">
    <property type="entry name" value="Folate-sensitive_fs_Fra10Ac1"/>
</dbReference>
<dbReference type="HOGENOM" id="CLU_061714_3_0_1"/>
<evidence type="ECO:0000256" key="1">
    <source>
        <dbReference type="SAM" id="MobiDB-lite"/>
    </source>
</evidence>
<organism evidence="2">
    <name type="scientific">Albugo laibachii Nc14</name>
    <dbReference type="NCBI Taxonomy" id="890382"/>
    <lineage>
        <taxon>Eukaryota</taxon>
        <taxon>Sar</taxon>
        <taxon>Stramenopiles</taxon>
        <taxon>Oomycota</taxon>
        <taxon>Peronosporomycetes</taxon>
        <taxon>Albuginales</taxon>
        <taxon>Albuginaceae</taxon>
        <taxon>Albugo</taxon>
    </lineage>
</organism>
<dbReference type="AlphaFoldDB" id="F0WIY0"/>
<reference evidence="2" key="2">
    <citation type="submission" date="2011-02" db="EMBL/GenBank/DDBJ databases">
        <authorList>
            <person name="MacLean D."/>
        </authorList>
    </citation>
    <scope>NUCLEOTIDE SEQUENCE</scope>
</reference>
<accession>F0WIY0</accession>
<proteinExistence type="predicted"/>